<dbReference type="PROSITE" id="PS50835">
    <property type="entry name" value="IG_LIKE"/>
    <property type="match status" value="2"/>
</dbReference>
<dbReference type="Ensembl" id="ENSNGAT00000028150.1">
    <property type="protein sequence ID" value="ENSNGAP00000022464.1"/>
    <property type="gene ID" value="ENSNGAG00000021323.1"/>
</dbReference>
<dbReference type="InterPro" id="IPR013106">
    <property type="entry name" value="Ig_V-set"/>
</dbReference>
<evidence type="ECO:0000313" key="4">
    <source>
        <dbReference type="Proteomes" id="UP000694381"/>
    </source>
</evidence>
<dbReference type="OMA" id="NISAVHM"/>
<reference evidence="3" key="2">
    <citation type="submission" date="2025-09" db="UniProtKB">
        <authorList>
            <consortium name="Ensembl"/>
        </authorList>
    </citation>
    <scope>IDENTIFICATION</scope>
</reference>
<dbReference type="GO" id="GO:0005923">
    <property type="term" value="C:bicellular tight junction"/>
    <property type="evidence" value="ECO:0007669"/>
    <property type="project" value="TreeGrafter"/>
</dbReference>
<dbReference type="GO" id="GO:0014704">
    <property type="term" value="C:intercalated disc"/>
    <property type="evidence" value="ECO:0007669"/>
    <property type="project" value="TreeGrafter"/>
</dbReference>
<dbReference type="PANTHER" id="PTHR44468:SF4">
    <property type="entry name" value="CAR-LIKE SOLUBLE PROTEIN"/>
    <property type="match status" value="1"/>
</dbReference>
<evidence type="ECO:0000313" key="3">
    <source>
        <dbReference type="Ensembl" id="ENSNGAP00000022464.1"/>
    </source>
</evidence>
<organism evidence="3 4">
    <name type="scientific">Nannospalax galili</name>
    <name type="common">Northern Israeli blind subterranean mole rat</name>
    <name type="synonym">Spalax galili</name>
    <dbReference type="NCBI Taxonomy" id="1026970"/>
    <lineage>
        <taxon>Eukaryota</taxon>
        <taxon>Metazoa</taxon>
        <taxon>Chordata</taxon>
        <taxon>Craniata</taxon>
        <taxon>Vertebrata</taxon>
        <taxon>Euteleostomi</taxon>
        <taxon>Mammalia</taxon>
        <taxon>Eutheria</taxon>
        <taxon>Euarchontoglires</taxon>
        <taxon>Glires</taxon>
        <taxon>Rodentia</taxon>
        <taxon>Myomorpha</taxon>
        <taxon>Muroidea</taxon>
        <taxon>Spalacidae</taxon>
        <taxon>Spalacinae</taxon>
        <taxon>Nannospalax</taxon>
    </lineage>
</organism>
<dbReference type="Pfam" id="PF07686">
    <property type="entry name" value="V-set"/>
    <property type="match status" value="2"/>
</dbReference>
<dbReference type="GeneTree" id="ENSGT00940000154829"/>
<reference evidence="3" key="1">
    <citation type="submission" date="2025-08" db="UniProtKB">
        <authorList>
            <consortium name="Ensembl"/>
        </authorList>
    </citation>
    <scope>IDENTIFICATION</scope>
</reference>
<keyword evidence="4" id="KW-1185">Reference proteome</keyword>
<accession>A0A8C6RSS6</accession>
<sequence length="263" mass="29113">MVRLLGFLCGVADFTGSLAVTTPEQTVQKAKGETAYLPCKFSLSPEDQGPLDIEWLRLSGPDNEKVDRVIILYSVDKIYYDFCEDLKGRVHFTSNDIKSGDASITVTDVQLSDAGTYRCRVKKAPSVANRNLQLTVTDFTGSLTVTTPEQTVQKAKGETAYLPCKFSLSPEDQGPLDIEWLRLSGPDNEKVDRVIILYSVDKIYYDFYQDLKGRVHFTSDDIKSGDASISITDVQLSDTGTSQCRVRKAPGVAKSNLQLTVFN</sequence>
<dbReference type="GO" id="GO:0050839">
    <property type="term" value="F:cell adhesion molecule binding"/>
    <property type="evidence" value="ECO:0007669"/>
    <property type="project" value="TreeGrafter"/>
</dbReference>
<feature type="domain" description="Ig-like" evidence="2">
    <location>
        <begin position="16"/>
        <end position="137"/>
    </location>
</feature>
<protein>
    <recommendedName>
        <fullName evidence="2">Ig-like domain-containing protein</fullName>
    </recommendedName>
</protein>
<dbReference type="Proteomes" id="UP000694381">
    <property type="component" value="Unassembled WGS sequence"/>
</dbReference>
<evidence type="ECO:0000256" key="1">
    <source>
        <dbReference type="SAM" id="SignalP"/>
    </source>
</evidence>
<dbReference type="SMART" id="SM00409">
    <property type="entry name" value="IG"/>
    <property type="match status" value="2"/>
</dbReference>
<dbReference type="AlphaFoldDB" id="A0A8C6RSS6"/>
<dbReference type="InterPro" id="IPR013783">
    <property type="entry name" value="Ig-like_fold"/>
</dbReference>
<dbReference type="InterPro" id="IPR052307">
    <property type="entry name" value="EJ_Adhesion_Regulator"/>
</dbReference>
<dbReference type="PANTHER" id="PTHR44468">
    <property type="entry name" value="COXSACKIEVIRUS AND ADENOVIRUS RECEPTOR-RELATED"/>
    <property type="match status" value="1"/>
</dbReference>
<name>A0A8C6RSS6_NANGA</name>
<dbReference type="GO" id="GO:0016323">
    <property type="term" value="C:basolateral plasma membrane"/>
    <property type="evidence" value="ECO:0007669"/>
    <property type="project" value="TreeGrafter"/>
</dbReference>
<proteinExistence type="predicted"/>
<dbReference type="Gene3D" id="2.60.40.10">
    <property type="entry name" value="Immunoglobulins"/>
    <property type="match status" value="2"/>
</dbReference>
<feature type="chain" id="PRO_5034703039" description="Ig-like domain-containing protein" evidence="1">
    <location>
        <begin position="20"/>
        <end position="263"/>
    </location>
</feature>
<dbReference type="SMART" id="SM00406">
    <property type="entry name" value="IGv"/>
    <property type="match status" value="2"/>
</dbReference>
<dbReference type="InterPro" id="IPR007110">
    <property type="entry name" value="Ig-like_dom"/>
</dbReference>
<dbReference type="InterPro" id="IPR036179">
    <property type="entry name" value="Ig-like_dom_sf"/>
</dbReference>
<feature type="signal peptide" evidence="1">
    <location>
        <begin position="1"/>
        <end position="19"/>
    </location>
</feature>
<dbReference type="SUPFAM" id="SSF48726">
    <property type="entry name" value="Immunoglobulin"/>
    <property type="match status" value="2"/>
</dbReference>
<evidence type="ECO:0000259" key="2">
    <source>
        <dbReference type="PROSITE" id="PS50835"/>
    </source>
</evidence>
<feature type="domain" description="Ig-like" evidence="2">
    <location>
        <begin position="141"/>
        <end position="260"/>
    </location>
</feature>
<dbReference type="GO" id="GO:0034109">
    <property type="term" value="P:homotypic cell-cell adhesion"/>
    <property type="evidence" value="ECO:0007669"/>
    <property type="project" value="TreeGrafter"/>
</dbReference>
<gene>
    <name evidence="3" type="primary">LOC103742954</name>
</gene>
<keyword evidence="1" id="KW-0732">Signal</keyword>
<dbReference type="InterPro" id="IPR003599">
    <property type="entry name" value="Ig_sub"/>
</dbReference>